<reference evidence="2" key="1">
    <citation type="journal article" date="2015" name="PLoS Genet.">
        <title>The dynamic genome and transcriptome of the human fungal pathogen Blastomyces and close relative Emmonsia.</title>
        <authorList>
            <person name="Munoz J.F."/>
            <person name="Gauthier G.M."/>
            <person name="Desjardins C.A."/>
            <person name="Gallo J.E."/>
            <person name="Holder J."/>
            <person name="Sullivan T.D."/>
            <person name="Marty A.J."/>
            <person name="Carmen J.C."/>
            <person name="Chen Z."/>
            <person name="Ding L."/>
            <person name="Gujja S."/>
            <person name="Magrini V."/>
            <person name="Misas E."/>
            <person name="Mitreva M."/>
            <person name="Priest M."/>
            <person name="Saif S."/>
            <person name="Whiston E.A."/>
            <person name="Young S."/>
            <person name="Zeng Q."/>
            <person name="Goldman W.E."/>
            <person name="Mardis E.R."/>
            <person name="Taylor J.W."/>
            <person name="McEwen J.G."/>
            <person name="Clay O.K."/>
            <person name="Klein B.S."/>
            <person name="Cuomo C.A."/>
        </authorList>
    </citation>
    <scope>NUCLEOTIDE SEQUENCE [LARGE SCALE GENOMIC DNA]</scope>
    <source>
        <strain evidence="2">SLH14081</strain>
    </source>
</reference>
<evidence type="ECO:0008006" key="3">
    <source>
        <dbReference type="Google" id="ProtNLM"/>
    </source>
</evidence>
<dbReference type="KEGG" id="bgh:BDBG_00219"/>
<protein>
    <recommendedName>
        <fullName evidence="3">Myb-like domain-containing protein</fullName>
    </recommendedName>
</protein>
<dbReference type="VEuPathDB" id="FungiDB:BDBG_00219"/>
<dbReference type="EMBL" id="GG657448">
    <property type="protein sequence ID" value="OAT03510.1"/>
    <property type="molecule type" value="Genomic_DNA"/>
</dbReference>
<dbReference type="OrthoDB" id="4196188at2759"/>
<keyword evidence="2" id="KW-1185">Reference proteome</keyword>
<sequence length="224" mass="25981">MASSNDQLVSIDGLLDFAYYDNYLLRLAMYRRLVRRRAVPIVQVRPRGARWTEEEEMWLIVNTIEQNSNEWLAQNIPGSNGRTANSIASHLAELRIRNKLPRAWRSGIIDGTPDWTLAEDLEIIEWILHDERRIDAQVFVATNRSGEAIQRRGRFLMADDEFAAIVYDTEDRLRLVQLRYDMTPEGPEKEAAYAALVQAENDAERIIRDALRETRGCVYQSSIW</sequence>
<dbReference type="AlphaFoldDB" id="A0A179U6Q8"/>
<accession>A0A179U6Q8</accession>
<evidence type="ECO:0000313" key="2">
    <source>
        <dbReference type="Proteomes" id="UP000002038"/>
    </source>
</evidence>
<proteinExistence type="predicted"/>
<dbReference type="RefSeq" id="XP_031575682.1">
    <property type="nucleotide sequence ID" value="XM_031719794.1"/>
</dbReference>
<name>A0A179U6Q8_BLAGS</name>
<organism evidence="1 2">
    <name type="scientific">Blastomyces gilchristii (strain SLH14081)</name>
    <name type="common">Blastomyces dermatitidis</name>
    <dbReference type="NCBI Taxonomy" id="559298"/>
    <lineage>
        <taxon>Eukaryota</taxon>
        <taxon>Fungi</taxon>
        <taxon>Dikarya</taxon>
        <taxon>Ascomycota</taxon>
        <taxon>Pezizomycotina</taxon>
        <taxon>Eurotiomycetes</taxon>
        <taxon>Eurotiomycetidae</taxon>
        <taxon>Onygenales</taxon>
        <taxon>Ajellomycetaceae</taxon>
        <taxon>Blastomyces</taxon>
    </lineage>
</organism>
<evidence type="ECO:0000313" key="1">
    <source>
        <dbReference type="EMBL" id="OAT03510.1"/>
    </source>
</evidence>
<dbReference type="Proteomes" id="UP000002038">
    <property type="component" value="Unassembled WGS sequence"/>
</dbReference>
<gene>
    <name evidence="1" type="ORF">BDBG_00219</name>
</gene>
<dbReference type="GeneID" id="8510633"/>